<feature type="domain" description="RNB" evidence="1">
    <location>
        <begin position="389"/>
        <end position="741"/>
    </location>
</feature>
<dbReference type="SMART" id="SM00955">
    <property type="entry name" value="RNB"/>
    <property type="match status" value="1"/>
</dbReference>
<dbReference type="OrthoDB" id="2285229at2759"/>
<dbReference type="SUPFAM" id="SSF50249">
    <property type="entry name" value="Nucleic acid-binding proteins"/>
    <property type="match status" value="1"/>
</dbReference>
<dbReference type="InterPro" id="IPR050180">
    <property type="entry name" value="RNR_Ribonuclease"/>
</dbReference>
<dbReference type="GO" id="GO:0006402">
    <property type="term" value="P:mRNA catabolic process"/>
    <property type="evidence" value="ECO:0007669"/>
    <property type="project" value="TreeGrafter"/>
</dbReference>
<dbReference type="AlphaFoldDB" id="A0A9P5NXL0"/>
<dbReference type="PANTHER" id="PTHR23355:SF65">
    <property type="entry name" value="EXORIBONUCLEASE CYT-4, PUTATIVE (AFU_ORTHOLOGUE AFUA_7G01550)-RELATED"/>
    <property type="match status" value="1"/>
</dbReference>
<dbReference type="InterPro" id="IPR012340">
    <property type="entry name" value="NA-bd_OB-fold"/>
</dbReference>
<protein>
    <recommendedName>
        <fullName evidence="1">RNB domain-containing protein</fullName>
    </recommendedName>
</protein>
<dbReference type="Proteomes" id="UP000724874">
    <property type="component" value="Unassembled WGS sequence"/>
</dbReference>
<dbReference type="InterPro" id="IPR001900">
    <property type="entry name" value="RNase_II/R"/>
</dbReference>
<dbReference type="PANTHER" id="PTHR23355">
    <property type="entry name" value="RIBONUCLEASE"/>
    <property type="match status" value="1"/>
</dbReference>
<evidence type="ECO:0000313" key="2">
    <source>
        <dbReference type="EMBL" id="KAF8907292.1"/>
    </source>
</evidence>
<comment type="caution">
    <text evidence="2">The sequence shown here is derived from an EMBL/GenBank/DDBJ whole genome shotgun (WGS) entry which is preliminary data.</text>
</comment>
<name>A0A9P5NXL0_GYMJU</name>
<proteinExistence type="predicted"/>
<evidence type="ECO:0000259" key="1">
    <source>
        <dbReference type="SMART" id="SM00955"/>
    </source>
</evidence>
<gene>
    <name evidence="2" type="ORF">CPB84DRAFT_1725584</name>
</gene>
<dbReference type="EMBL" id="JADNYJ010000015">
    <property type="protein sequence ID" value="KAF8907292.1"/>
    <property type="molecule type" value="Genomic_DNA"/>
</dbReference>
<organism evidence="2 3">
    <name type="scientific">Gymnopilus junonius</name>
    <name type="common">Spectacular rustgill mushroom</name>
    <name type="synonym">Gymnopilus spectabilis subsp. junonius</name>
    <dbReference type="NCBI Taxonomy" id="109634"/>
    <lineage>
        <taxon>Eukaryota</taxon>
        <taxon>Fungi</taxon>
        <taxon>Dikarya</taxon>
        <taxon>Basidiomycota</taxon>
        <taxon>Agaricomycotina</taxon>
        <taxon>Agaricomycetes</taxon>
        <taxon>Agaricomycetidae</taxon>
        <taxon>Agaricales</taxon>
        <taxon>Agaricineae</taxon>
        <taxon>Hymenogastraceae</taxon>
        <taxon>Gymnopilus</taxon>
    </lineage>
</organism>
<keyword evidence="3" id="KW-1185">Reference proteome</keyword>
<dbReference type="GO" id="GO:0003723">
    <property type="term" value="F:RNA binding"/>
    <property type="evidence" value="ECO:0007669"/>
    <property type="project" value="InterPro"/>
</dbReference>
<dbReference type="GO" id="GO:0000175">
    <property type="term" value="F:3'-5'-RNA exonuclease activity"/>
    <property type="evidence" value="ECO:0007669"/>
    <property type="project" value="TreeGrafter"/>
</dbReference>
<dbReference type="Pfam" id="PF00773">
    <property type="entry name" value="RNB"/>
    <property type="match status" value="1"/>
</dbReference>
<sequence>MEARKGPIFEVTDAASADAGEFTQETTAVDDDEGFITAFTPGTFVEVRKNEKTVQGIVLGENIQNQKWVVLSLTAKGQIIAHFRGDVYFAIPNFISASLAERCSVSPTPTKQETAARVEVLKRLRNLTTRVDKQAAGLQQKPMNVYVEVMSEDPTRWTKTTVSEVTALLYDRPLFMDYYMTHKYLMDRPLQFVAVRGYLRNQTFAVRPRRDIDEIQMVASHIYDYRDSPESDLPYKRFIEKARRVVKEYDNDKTRRNSGPIAQEPANVKWGAEDQLFLRFFLRSLEQHQTNQVDPYTMSRTTIVKDILRPSVPINDPLAHELAIKLGIIAPWQDLFEFSPVLNPWGDFENRKTLEKEGNSILRTCRKAEAGAVLGPMDFLPSDPLESVRHDFGGARVFVIDDASAEELDDGISLERIPTEPRNHWVHIHVADPATIIHPEHALSKRARERFSTYYLSQQTYPLFPKALVHSPQNGLSLSDKPGGEPNRVLTFSVKVDDEANILDYTVRAGLIRNIRKTSYEDVDMALGHPVSLKVFPFGGSQKIKNGPPLDEQDVRDLQVLQKLADHQIAKRFRQGLFNFSASASQVIWNSQVPEDIRSPSMSGSVYHGFPDLTYTVYETGSTDSGSRSLVSEMMKLANRVSSRFAIDHNVPVVRRTLEPGVVTPEDLQEILEMRTPNGYVPMQEIVKRLKINPAGMYTLQPLRHHSLGIPEGEGYARATSPLRRFEDLVIHWQLHYALLGSKARSSAPFDVGDLEKLAAEFETLNVTQRKLHSNDTLFYCLMYLKRYADDTAKGIERPFGDPLSSMRAWTRQLARKSLVSNDITVLVHLPDLGITAYIEDLPPSLRHLPIGTELCVKLKRIDLGIKRMKMLVSLVQS</sequence>
<reference evidence="2" key="1">
    <citation type="submission" date="2020-11" db="EMBL/GenBank/DDBJ databases">
        <authorList>
            <consortium name="DOE Joint Genome Institute"/>
            <person name="Ahrendt S."/>
            <person name="Riley R."/>
            <person name="Andreopoulos W."/>
            <person name="LaButti K."/>
            <person name="Pangilinan J."/>
            <person name="Ruiz-duenas F.J."/>
            <person name="Barrasa J.M."/>
            <person name="Sanchez-Garcia M."/>
            <person name="Camarero S."/>
            <person name="Miyauchi S."/>
            <person name="Serrano A."/>
            <person name="Linde D."/>
            <person name="Babiker R."/>
            <person name="Drula E."/>
            <person name="Ayuso-Fernandez I."/>
            <person name="Pacheco R."/>
            <person name="Padilla G."/>
            <person name="Ferreira P."/>
            <person name="Barriuso J."/>
            <person name="Kellner H."/>
            <person name="Castanera R."/>
            <person name="Alfaro M."/>
            <person name="Ramirez L."/>
            <person name="Pisabarro A.G."/>
            <person name="Kuo A."/>
            <person name="Tritt A."/>
            <person name="Lipzen A."/>
            <person name="He G."/>
            <person name="Yan M."/>
            <person name="Ng V."/>
            <person name="Cullen D."/>
            <person name="Martin F."/>
            <person name="Rosso M.-N."/>
            <person name="Henrissat B."/>
            <person name="Hibbett D."/>
            <person name="Martinez A.T."/>
            <person name="Grigoriev I.V."/>
        </authorList>
    </citation>
    <scope>NUCLEOTIDE SEQUENCE</scope>
    <source>
        <strain evidence="2">AH 44721</strain>
    </source>
</reference>
<evidence type="ECO:0000313" key="3">
    <source>
        <dbReference type="Proteomes" id="UP000724874"/>
    </source>
</evidence>
<dbReference type="GO" id="GO:0000932">
    <property type="term" value="C:P-body"/>
    <property type="evidence" value="ECO:0007669"/>
    <property type="project" value="TreeGrafter"/>
</dbReference>
<accession>A0A9P5NXL0</accession>